<dbReference type="Proteomes" id="UP001162029">
    <property type="component" value="Unassembled WGS sequence"/>
</dbReference>
<dbReference type="SMART" id="SM00733">
    <property type="entry name" value="Mterf"/>
    <property type="match status" value="5"/>
</dbReference>
<dbReference type="PANTHER" id="PTHR13068">
    <property type="entry name" value="CGI-12 PROTEIN-RELATED"/>
    <property type="match status" value="1"/>
</dbReference>
<dbReference type="Pfam" id="PF02536">
    <property type="entry name" value="mTERF"/>
    <property type="match status" value="2"/>
</dbReference>
<keyword evidence="4" id="KW-1185">Reference proteome</keyword>
<proteinExistence type="inferred from homology"/>
<dbReference type="Gene3D" id="1.25.70.10">
    <property type="entry name" value="Transcription termination factor 3, mitochondrial"/>
    <property type="match status" value="1"/>
</dbReference>
<dbReference type="AlphaFoldDB" id="A0AAV0V7U4"/>
<comment type="similarity">
    <text evidence="1">Belongs to the mTERF family.</text>
</comment>
<gene>
    <name evidence="3" type="ORF">PDE001_LOCUS10318</name>
</gene>
<reference evidence="3" key="1">
    <citation type="submission" date="2022-12" db="EMBL/GenBank/DDBJ databases">
        <authorList>
            <person name="Webb A."/>
        </authorList>
    </citation>
    <scope>NUCLEOTIDE SEQUENCE</scope>
    <source>
        <strain evidence="3">Pd1</strain>
    </source>
</reference>
<dbReference type="InterPro" id="IPR003690">
    <property type="entry name" value="MTERF"/>
</dbReference>
<evidence type="ECO:0000256" key="2">
    <source>
        <dbReference type="ARBA" id="ARBA00022946"/>
    </source>
</evidence>
<keyword evidence="2" id="KW-0809">Transit peptide</keyword>
<comment type="caution">
    <text evidence="3">The sequence shown here is derived from an EMBL/GenBank/DDBJ whole genome shotgun (WGS) entry which is preliminary data.</text>
</comment>
<dbReference type="GO" id="GO:0003676">
    <property type="term" value="F:nucleic acid binding"/>
    <property type="evidence" value="ECO:0007669"/>
    <property type="project" value="InterPro"/>
</dbReference>
<dbReference type="EMBL" id="CANTFM010002259">
    <property type="protein sequence ID" value="CAI5745217.1"/>
    <property type="molecule type" value="Genomic_DNA"/>
</dbReference>
<dbReference type="InterPro" id="IPR038538">
    <property type="entry name" value="MTERF_sf"/>
</dbReference>
<name>A0AAV0V7U4_9STRA</name>
<protein>
    <submittedName>
        <fullName evidence="3">Uncharacterized protein</fullName>
    </submittedName>
</protein>
<dbReference type="PANTHER" id="PTHR13068:SF151">
    <property type="entry name" value="TRANSCRIPTION TERMINATION FACTOR MTERF9, CHLOROPLASTIC"/>
    <property type="match status" value="1"/>
</dbReference>
<evidence type="ECO:0000256" key="1">
    <source>
        <dbReference type="ARBA" id="ARBA00007692"/>
    </source>
</evidence>
<sequence>MLVGLWRRCPRPSLVLSKSITTAALQPADKLAGANDKHRVYYARIARKLPTQKLPWQSMDRMTRFLQSKGLSQTQALKVMSQHVKLITYSEELIDSKIPWFLKLGLSQDKINDIIMRHPNILGISIAKYEALVNWYLFHGVSRDKIAYLFSIFPQGVSYNICDNLDPKVALLREIGCNNMQVARVLTRSPQIFTHSMERLRDKVDYLVELGVPRDRLPFIVSTVPECVALTSSRVKETIDALDELFGTGAGLQALLRNCRIVMSCISGMRESFDYLTSVGFTKGTTREEHEVHYTQIKADPTSRKNAKDTIVP</sequence>
<organism evidence="3 4">
    <name type="scientific">Peronospora destructor</name>
    <dbReference type="NCBI Taxonomy" id="86335"/>
    <lineage>
        <taxon>Eukaryota</taxon>
        <taxon>Sar</taxon>
        <taxon>Stramenopiles</taxon>
        <taxon>Oomycota</taxon>
        <taxon>Peronosporomycetes</taxon>
        <taxon>Peronosporales</taxon>
        <taxon>Peronosporaceae</taxon>
        <taxon>Peronospora</taxon>
    </lineage>
</organism>
<evidence type="ECO:0000313" key="3">
    <source>
        <dbReference type="EMBL" id="CAI5745217.1"/>
    </source>
</evidence>
<accession>A0AAV0V7U4</accession>
<evidence type="ECO:0000313" key="4">
    <source>
        <dbReference type="Proteomes" id="UP001162029"/>
    </source>
</evidence>